<feature type="domain" description="Helix-turn-helix" evidence="2">
    <location>
        <begin position="1"/>
        <end position="57"/>
    </location>
</feature>
<dbReference type="GeneID" id="134287418"/>
<protein>
    <recommendedName>
        <fullName evidence="2">Helix-turn-helix domain-containing protein</fullName>
    </recommendedName>
</protein>
<feature type="compositionally biased region" description="Polar residues" evidence="1">
    <location>
        <begin position="151"/>
        <end position="160"/>
    </location>
</feature>
<evidence type="ECO:0000313" key="3">
    <source>
        <dbReference type="EnsemblMetazoa" id="AALFPA23_018380.P26971"/>
    </source>
</evidence>
<organism evidence="3 4">
    <name type="scientific">Aedes albopictus</name>
    <name type="common">Asian tiger mosquito</name>
    <name type="synonym">Stegomyia albopicta</name>
    <dbReference type="NCBI Taxonomy" id="7160"/>
    <lineage>
        <taxon>Eukaryota</taxon>
        <taxon>Metazoa</taxon>
        <taxon>Ecdysozoa</taxon>
        <taxon>Arthropoda</taxon>
        <taxon>Hexapoda</taxon>
        <taxon>Insecta</taxon>
        <taxon>Pterygota</taxon>
        <taxon>Neoptera</taxon>
        <taxon>Endopterygota</taxon>
        <taxon>Diptera</taxon>
        <taxon>Nematocera</taxon>
        <taxon>Culicoidea</taxon>
        <taxon>Culicidae</taxon>
        <taxon>Culicinae</taxon>
        <taxon>Aedini</taxon>
        <taxon>Aedes</taxon>
        <taxon>Stegomyia</taxon>
    </lineage>
</organism>
<keyword evidence="4" id="KW-1185">Reference proteome</keyword>
<sequence>MLNYRSYHQSKHKINVAKNFIHRVWYLTRNKSTREISEIIHRQLQLNDYPKQIINRLLNLYGNKRQPPTLIEITDTQSRPSLHPPTQPAILPAIPTPPPAILPAEPATFHQHPTPPAILPATPIPLPDILPAEPISSRQPPTPHAVMPAKPTSQSQPVAQQLQPNDVNQIQQQPGMSRPQPNRSTIIDHNVHQTSSSAKDHTYSDTVTNPSCTDNPAAETPEITNNVKMYRAIPYVPALSQRITKILAKDYPNIAIATKQNRVIKNLHTHVKHPVNKDDVSNIIYKIPCNDCASCYIGMTSNTLRRRLTGHRANINKLEKLKNDNNTNTEIAKASLIETTTALIQHCIEQDHRFDLEHTQIVDHSYKKSTLPFLEMCHITNTDHTVNKRTDIDKLSTTYAAVLHDIKSNNERKTTRRDNNIHERDSISPIGHVDHP</sequence>
<feature type="region of interest" description="Disordered" evidence="1">
    <location>
        <begin position="192"/>
        <end position="219"/>
    </location>
</feature>
<accession>A0ABM1ZGY3</accession>
<feature type="compositionally biased region" description="Polar residues" evidence="1">
    <location>
        <begin position="204"/>
        <end position="214"/>
    </location>
</feature>
<evidence type="ECO:0000259" key="2">
    <source>
        <dbReference type="Pfam" id="PF26215"/>
    </source>
</evidence>
<feature type="region of interest" description="Disordered" evidence="1">
    <location>
        <begin position="409"/>
        <end position="436"/>
    </location>
</feature>
<dbReference type="Proteomes" id="UP000069940">
    <property type="component" value="Unassembled WGS sequence"/>
</dbReference>
<feature type="region of interest" description="Disordered" evidence="1">
    <location>
        <begin position="123"/>
        <end position="160"/>
    </location>
</feature>
<dbReference type="EnsemblMetazoa" id="AALFPA23_018380.R26971">
    <property type="protein sequence ID" value="AALFPA23_018380.P26971"/>
    <property type="gene ID" value="AALFPA23_018380"/>
</dbReference>
<reference evidence="3" key="2">
    <citation type="submission" date="2025-05" db="UniProtKB">
        <authorList>
            <consortium name="EnsemblMetazoa"/>
        </authorList>
    </citation>
    <scope>IDENTIFICATION</scope>
    <source>
        <strain evidence="3">Foshan</strain>
    </source>
</reference>
<dbReference type="Pfam" id="PF26215">
    <property type="entry name" value="HTH_animal"/>
    <property type="match status" value="1"/>
</dbReference>
<evidence type="ECO:0000313" key="4">
    <source>
        <dbReference type="Proteomes" id="UP000069940"/>
    </source>
</evidence>
<reference evidence="4" key="1">
    <citation type="journal article" date="2015" name="Proc. Natl. Acad. Sci. U.S.A.">
        <title>Genome sequence of the Asian Tiger mosquito, Aedes albopictus, reveals insights into its biology, genetics, and evolution.</title>
        <authorList>
            <person name="Chen X.G."/>
            <person name="Jiang X."/>
            <person name="Gu J."/>
            <person name="Xu M."/>
            <person name="Wu Y."/>
            <person name="Deng Y."/>
            <person name="Zhang C."/>
            <person name="Bonizzoni M."/>
            <person name="Dermauw W."/>
            <person name="Vontas J."/>
            <person name="Armbruster P."/>
            <person name="Huang X."/>
            <person name="Yang Y."/>
            <person name="Zhang H."/>
            <person name="He W."/>
            <person name="Peng H."/>
            <person name="Liu Y."/>
            <person name="Wu K."/>
            <person name="Chen J."/>
            <person name="Lirakis M."/>
            <person name="Topalis P."/>
            <person name="Van Leeuwen T."/>
            <person name="Hall A.B."/>
            <person name="Jiang X."/>
            <person name="Thorpe C."/>
            <person name="Mueller R.L."/>
            <person name="Sun C."/>
            <person name="Waterhouse R.M."/>
            <person name="Yan G."/>
            <person name="Tu Z.J."/>
            <person name="Fang X."/>
            <person name="James A.A."/>
        </authorList>
    </citation>
    <scope>NUCLEOTIDE SEQUENCE [LARGE SCALE GENOMIC DNA]</scope>
    <source>
        <strain evidence="4">Foshan</strain>
    </source>
</reference>
<evidence type="ECO:0000256" key="1">
    <source>
        <dbReference type="SAM" id="MobiDB-lite"/>
    </source>
</evidence>
<proteinExistence type="predicted"/>
<dbReference type="RefSeq" id="XP_062705195.1">
    <property type="nucleotide sequence ID" value="XM_062849211.1"/>
</dbReference>
<dbReference type="InterPro" id="IPR058912">
    <property type="entry name" value="HTH_animal"/>
</dbReference>
<name>A0ABM1ZGY3_AEDAL</name>